<proteinExistence type="predicted"/>
<evidence type="ECO:0000313" key="1">
    <source>
        <dbReference type="EMBL" id="MER2491899.1"/>
    </source>
</evidence>
<evidence type="ECO:0008006" key="3">
    <source>
        <dbReference type="Google" id="ProtNLM"/>
    </source>
</evidence>
<protein>
    <recommendedName>
        <fullName evidence="3">DUF721 domain-containing protein</fullName>
    </recommendedName>
</protein>
<reference evidence="1 2" key="1">
    <citation type="submission" date="2024-06" db="EMBL/GenBank/DDBJ databases">
        <authorList>
            <person name="Chen R.Y."/>
        </authorList>
    </citation>
    <scope>NUCLEOTIDE SEQUENCE [LARGE SCALE GENOMIC DNA]</scope>
    <source>
        <strain evidence="1 2">D2</strain>
    </source>
</reference>
<name>A0ABV1RG38_9ALTE</name>
<organism evidence="1 2">
    <name type="scientific">Catenovulum sediminis</name>
    <dbReference type="NCBI Taxonomy" id="1740262"/>
    <lineage>
        <taxon>Bacteria</taxon>
        <taxon>Pseudomonadati</taxon>
        <taxon>Pseudomonadota</taxon>
        <taxon>Gammaproteobacteria</taxon>
        <taxon>Alteromonadales</taxon>
        <taxon>Alteromonadaceae</taxon>
        <taxon>Catenovulum</taxon>
    </lineage>
</organism>
<dbReference type="EMBL" id="JBELOE010000152">
    <property type="protein sequence ID" value="MER2491899.1"/>
    <property type="molecule type" value="Genomic_DNA"/>
</dbReference>
<keyword evidence="2" id="KW-1185">Reference proteome</keyword>
<evidence type="ECO:0000313" key="2">
    <source>
        <dbReference type="Proteomes" id="UP001467690"/>
    </source>
</evidence>
<dbReference type="Proteomes" id="UP001467690">
    <property type="component" value="Unassembled WGS sequence"/>
</dbReference>
<dbReference type="RefSeq" id="WP_143871171.1">
    <property type="nucleotide sequence ID" value="NZ_CP041660.1"/>
</dbReference>
<sequence>MRPRPKNVQQILSEKWPERQTSSQIKPEYTSEIEKELALCLPSNLQNVVKVVKFDKGMLQLSLPNASYQMQFVAIRSELLSKLRQKQPQLISLKCIVDPTQPVARATITSSLATSKSAAKPSRTLSQKSKHDLAAILPDLPEEVKKALKHLIDGA</sequence>
<comment type="caution">
    <text evidence="1">The sequence shown here is derived from an EMBL/GenBank/DDBJ whole genome shotgun (WGS) entry which is preliminary data.</text>
</comment>
<accession>A0ABV1RG38</accession>
<gene>
    <name evidence="1" type="ORF">ABS311_08375</name>
</gene>